<sequence>MSNEKITSENLEELFDEGCDVTGFFDFDSAVVVEGRTETKRVNVDMPIWMVEALDKEAKRVGIGRQAVIKMWLAERLDEEARRSA</sequence>
<dbReference type="Proteomes" id="UP000253915">
    <property type="component" value="Unassembled WGS sequence"/>
</dbReference>
<dbReference type="GeneID" id="69511414"/>
<dbReference type="Pfam" id="PF12441">
    <property type="entry name" value="CopG_antitoxin"/>
    <property type="match status" value="1"/>
</dbReference>
<accession>A0A369N3S8</accession>
<proteinExistence type="predicted"/>
<reference evidence="7 8" key="2">
    <citation type="journal article" date="2018" name="Elife">
        <title>Discovery and characterization of a prevalent human gut bacterial enzyme sufficient for the inactivation of a family of plant toxins.</title>
        <authorList>
            <person name="Koppel N."/>
            <person name="Bisanz J.E."/>
            <person name="Pandelia M.E."/>
            <person name="Turnbaugh P.J."/>
            <person name="Balskus E.P."/>
        </authorList>
    </citation>
    <scope>NUCLEOTIDE SEQUENCE [LARGE SCALE GENOMIC DNA]</scope>
    <source>
        <strain evidence="5 9">16A</strain>
        <strain evidence="4 8">FAA1-1-60AUCSF</strain>
        <strain evidence="3 7">MR1 #12</strain>
        <strain evidence="2 10">W1 BHI 6</strain>
    </source>
</reference>
<dbReference type="NCBIfam" id="NF047399">
    <property type="entry name" value="BrnA_antitoxin_add"/>
    <property type="match status" value="1"/>
</dbReference>
<dbReference type="Proteomes" id="UP000253970">
    <property type="component" value="Unassembled WGS sequence"/>
</dbReference>
<evidence type="ECO:0000313" key="11">
    <source>
        <dbReference type="Proteomes" id="UP000312594"/>
    </source>
</evidence>
<dbReference type="Proteomes" id="UP000253857">
    <property type="component" value="Unassembled WGS sequence"/>
</dbReference>
<reference evidence="6" key="3">
    <citation type="submission" date="2019-06" db="EMBL/GenBank/DDBJ databases">
        <authorList>
            <person name="Bisanz J.E."/>
            <person name="Turnbaugh P.J."/>
        </authorList>
    </citation>
    <scope>NUCLEOTIDE SEQUENCE</scope>
    <source>
        <strain evidence="6">SECO-MT75m2</strain>
    </source>
</reference>
<evidence type="ECO:0000313" key="1">
    <source>
        <dbReference type="EMBL" id="MVN33416.1"/>
    </source>
</evidence>
<evidence type="ECO:0000313" key="4">
    <source>
        <dbReference type="EMBL" id="RDB87659.1"/>
    </source>
</evidence>
<gene>
    <name evidence="5" type="ORF">C1853_03370</name>
    <name evidence="4" type="ORF">C1871_04315</name>
    <name evidence="3" type="ORF">C1872_03360</name>
    <name evidence="2" type="ORF">C1875_08020</name>
    <name evidence="6" type="ORF">FIC87_10505</name>
    <name evidence="1" type="ORF">GO726_09590</name>
</gene>
<dbReference type="EMBL" id="VEVP01000024">
    <property type="protein sequence ID" value="TNU89761.1"/>
    <property type="molecule type" value="Genomic_DNA"/>
</dbReference>
<comment type="caution">
    <text evidence="4">The sequence shown here is derived from an EMBL/GenBank/DDBJ whole genome shotgun (WGS) entry which is preliminary data.</text>
</comment>
<evidence type="ECO:0000313" key="8">
    <source>
        <dbReference type="Proteomes" id="UP000253857"/>
    </source>
</evidence>
<dbReference type="Proteomes" id="UP000436429">
    <property type="component" value="Unassembled WGS sequence"/>
</dbReference>
<dbReference type="Proteomes" id="UP000253752">
    <property type="component" value="Unassembled WGS sequence"/>
</dbReference>
<dbReference type="EMBL" id="PPUQ01000003">
    <property type="protein sequence ID" value="RDC40456.1"/>
    <property type="molecule type" value="Genomic_DNA"/>
</dbReference>
<protein>
    <submittedName>
        <fullName evidence="4">CopG family transcriptional regulator</fullName>
    </submittedName>
</protein>
<evidence type="ECO:0000313" key="5">
    <source>
        <dbReference type="EMBL" id="RDC40456.1"/>
    </source>
</evidence>
<dbReference type="EMBL" id="PPTY01000004">
    <property type="protein sequence ID" value="RDB87659.1"/>
    <property type="molecule type" value="Genomic_DNA"/>
</dbReference>
<dbReference type="Proteomes" id="UP000312594">
    <property type="component" value="Unassembled WGS sequence"/>
</dbReference>
<evidence type="ECO:0000313" key="7">
    <source>
        <dbReference type="Proteomes" id="UP000253752"/>
    </source>
</evidence>
<dbReference type="EMBL" id="WPOM01000017">
    <property type="protein sequence ID" value="MVN33416.1"/>
    <property type="molecule type" value="Genomic_DNA"/>
</dbReference>
<dbReference type="EMBL" id="PPTX01000003">
    <property type="protein sequence ID" value="RDB81094.1"/>
    <property type="molecule type" value="Genomic_DNA"/>
</dbReference>
<evidence type="ECO:0000313" key="6">
    <source>
        <dbReference type="EMBL" id="TNU89761.1"/>
    </source>
</evidence>
<evidence type="ECO:0000313" key="10">
    <source>
        <dbReference type="Proteomes" id="UP000253970"/>
    </source>
</evidence>
<dbReference type="AlphaFoldDB" id="A0A369N3S8"/>
<dbReference type="RefSeq" id="WP_009304134.1">
    <property type="nucleotide sequence ID" value="NZ_AP025575.1"/>
</dbReference>
<reference evidence="1 12" key="4">
    <citation type="submission" date="2019-11" db="EMBL/GenBank/DDBJ databases">
        <title>Whole genome shotgun sequencing (WGS) data from Adlercreutzia equolifaciens ResAG-91, Eggerthella lenta MRI-F36, MRI-F37, MRI-F40, ResAG-49, ResAG-88, ResAG-121, ResAG-145, and Gordonibacter sp. ResAG-5, ResAG-26, ResAG-43, ResAG-50, ResAG-59.</title>
        <authorList>
            <person name="Stoll D.A."/>
            <person name="Danylec N."/>
            <person name="Franz C.M.A.P."/>
            <person name="Huch M."/>
        </authorList>
    </citation>
    <scope>NUCLEOTIDE SEQUENCE [LARGE SCALE GENOMIC DNA]</scope>
    <source>
        <strain evidence="1 12">ResAG-88</strain>
    </source>
</reference>
<evidence type="ECO:0000313" key="2">
    <source>
        <dbReference type="EMBL" id="RDB70311.1"/>
    </source>
</evidence>
<evidence type="ECO:0000313" key="3">
    <source>
        <dbReference type="EMBL" id="RDB81094.1"/>
    </source>
</evidence>
<dbReference type="InterPro" id="IPR022148">
    <property type="entry name" value="CopG_antitoxin"/>
</dbReference>
<organism evidence="4 8">
    <name type="scientific">Eggerthella lenta</name>
    <name type="common">Eubacterium lentum</name>
    <dbReference type="NCBI Taxonomy" id="84112"/>
    <lineage>
        <taxon>Bacteria</taxon>
        <taxon>Bacillati</taxon>
        <taxon>Actinomycetota</taxon>
        <taxon>Coriobacteriia</taxon>
        <taxon>Eggerthellales</taxon>
        <taxon>Eggerthellaceae</taxon>
        <taxon>Eggerthella</taxon>
    </lineage>
</organism>
<evidence type="ECO:0000313" key="9">
    <source>
        <dbReference type="Proteomes" id="UP000253915"/>
    </source>
</evidence>
<dbReference type="OMA" id="IIKVWLV"/>
<reference evidence="6 11" key="1">
    <citation type="journal article" date="2005" name="Appl. Environ. Microbiol.">
        <title>Intestinal bacterial communities that produce active estrogen-like compounds enterodiol and enterolactone in humans.</title>
        <authorList>
            <person name="Clavel T."/>
            <person name="Henderson G."/>
            <person name="Alpert C.A."/>
            <person name="Philippe C."/>
            <person name="Rigottier-Gois L."/>
            <person name="Dore J."/>
            <person name="Blaut M."/>
        </authorList>
    </citation>
    <scope>NUCLEOTIDE SEQUENCE [LARGE SCALE GENOMIC DNA]</scope>
    <source>
        <strain evidence="6 11">SECO-MT75m2</strain>
    </source>
</reference>
<evidence type="ECO:0000313" key="12">
    <source>
        <dbReference type="Proteomes" id="UP000436429"/>
    </source>
</evidence>
<dbReference type="EMBL" id="PPTU01000010">
    <property type="protein sequence ID" value="RDB70311.1"/>
    <property type="molecule type" value="Genomic_DNA"/>
</dbReference>
<name>A0A369N3S8_EGGLN</name>